<protein>
    <submittedName>
        <fullName evidence="1">Uncharacterized protein</fullName>
    </submittedName>
</protein>
<reference evidence="1" key="1">
    <citation type="submission" date="2013-05" db="EMBL/GenBank/DDBJ databases">
        <authorList>
            <person name="Yim A.K.Y."/>
            <person name="Chan T.F."/>
            <person name="Ji K.M."/>
            <person name="Liu X.Y."/>
            <person name="Zhou J.W."/>
            <person name="Li R.Q."/>
            <person name="Yang K.Y."/>
            <person name="Li J."/>
            <person name="Li M."/>
            <person name="Law P.T.W."/>
            <person name="Wu Y.L."/>
            <person name="Cai Z.L."/>
            <person name="Qin H."/>
            <person name="Bao Y."/>
            <person name="Leung R.K.K."/>
            <person name="Ng P.K.S."/>
            <person name="Zou J."/>
            <person name="Zhong X.J."/>
            <person name="Ran P.X."/>
            <person name="Zhong N.S."/>
            <person name="Liu Z.G."/>
            <person name="Tsui S.K.W."/>
        </authorList>
    </citation>
    <scope>NUCLEOTIDE SEQUENCE</scope>
    <source>
        <strain evidence="1">Derf</strain>
        <tissue evidence="1">Whole organism</tissue>
    </source>
</reference>
<evidence type="ECO:0000313" key="2">
    <source>
        <dbReference type="Proteomes" id="UP000790347"/>
    </source>
</evidence>
<reference evidence="1" key="2">
    <citation type="journal article" date="2022" name="Res Sq">
        <title>Comparative Genomics Reveals Insights into the Divergent Evolution of Astigmatic Mites and Household Pest Adaptations.</title>
        <authorList>
            <person name="Xiong Q."/>
            <person name="Wan A.T.-Y."/>
            <person name="Liu X.-Y."/>
            <person name="Fung C.S.-H."/>
            <person name="Xiao X."/>
            <person name="Malainual N."/>
            <person name="Hou J."/>
            <person name="Wang L."/>
            <person name="Wang M."/>
            <person name="Yang K."/>
            <person name="Cui Y."/>
            <person name="Leung E."/>
            <person name="Nong W."/>
            <person name="Shin S.-K."/>
            <person name="Au S."/>
            <person name="Jeong K.Y."/>
            <person name="Chew F.T."/>
            <person name="Hui J."/>
            <person name="Leung T.F."/>
            <person name="Tungtrongchitr A."/>
            <person name="Zhong N."/>
            <person name="Liu Z."/>
            <person name="Tsui S."/>
        </authorList>
    </citation>
    <scope>NUCLEOTIDE SEQUENCE</scope>
    <source>
        <strain evidence="1">Derf</strain>
        <tissue evidence="1">Whole organism</tissue>
    </source>
</reference>
<evidence type="ECO:0000313" key="1">
    <source>
        <dbReference type="EMBL" id="KAH9521046.1"/>
    </source>
</evidence>
<dbReference type="AlphaFoldDB" id="A0A922I5K1"/>
<sequence length="110" mass="11894">MHIYHMANCSKKVAVIRVRSSWLVALRFASLKSARKRLASLQSFIISLIAKNMIFGGPQCITTVQNHIGPGPGSISDSSGVSTGTAMFIVDPISSTDFGKLMYARSIMCN</sequence>
<gene>
    <name evidence="1" type="ORF">DERF_004725</name>
</gene>
<organism evidence="1 2">
    <name type="scientific">Dermatophagoides farinae</name>
    <name type="common">American house dust mite</name>
    <dbReference type="NCBI Taxonomy" id="6954"/>
    <lineage>
        <taxon>Eukaryota</taxon>
        <taxon>Metazoa</taxon>
        <taxon>Ecdysozoa</taxon>
        <taxon>Arthropoda</taxon>
        <taxon>Chelicerata</taxon>
        <taxon>Arachnida</taxon>
        <taxon>Acari</taxon>
        <taxon>Acariformes</taxon>
        <taxon>Sarcoptiformes</taxon>
        <taxon>Astigmata</taxon>
        <taxon>Psoroptidia</taxon>
        <taxon>Analgoidea</taxon>
        <taxon>Pyroglyphidae</taxon>
        <taxon>Dermatophagoidinae</taxon>
        <taxon>Dermatophagoides</taxon>
    </lineage>
</organism>
<accession>A0A922I5K1</accession>
<dbReference type="EMBL" id="ASGP02000002">
    <property type="protein sequence ID" value="KAH9521046.1"/>
    <property type="molecule type" value="Genomic_DNA"/>
</dbReference>
<comment type="caution">
    <text evidence="1">The sequence shown here is derived from an EMBL/GenBank/DDBJ whole genome shotgun (WGS) entry which is preliminary data.</text>
</comment>
<name>A0A922I5K1_DERFA</name>
<dbReference type="Proteomes" id="UP000790347">
    <property type="component" value="Unassembled WGS sequence"/>
</dbReference>
<proteinExistence type="predicted"/>
<keyword evidence="2" id="KW-1185">Reference proteome</keyword>